<sequence>MEQPPIDLDDDIQGNQEAASKIPDLDVSINLPEDTSVNSHWNPPQEMTEIQEALEKRLILSKRKESVNHGLRTGPYPSWFSARLTCTLNLGKEDNEKFEVLFKQIASNKTMETAQAVVNFIDDKIREKEGVIHNLRVSALKRIRNTFFNFNRKQINFDEIILNTNTKHLTDLQDSRDILHSIPTTTDKQR</sequence>
<proteinExistence type="predicted"/>
<dbReference type="EMBL" id="JH816895">
    <property type="protein sequence ID" value="EKC25426.1"/>
    <property type="molecule type" value="Genomic_DNA"/>
</dbReference>
<reference evidence="1" key="1">
    <citation type="journal article" date="2012" name="Nature">
        <title>The oyster genome reveals stress adaptation and complexity of shell formation.</title>
        <authorList>
            <person name="Zhang G."/>
            <person name="Fang X."/>
            <person name="Guo X."/>
            <person name="Li L."/>
            <person name="Luo R."/>
            <person name="Xu F."/>
            <person name="Yang P."/>
            <person name="Zhang L."/>
            <person name="Wang X."/>
            <person name="Qi H."/>
            <person name="Xiong Z."/>
            <person name="Que H."/>
            <person name="Xie Y."/>
            <person name="Holland P.W."/>
            <person name="Paps J."/>
            <person name="Zhu Y."/>
            <person name="Wu F."/>
            <person name="Chen Y."/>
            <person name="Wang J."/>
            <person name="Peng C."/>
            <person name="Meng J."/>
            <person name="Yang L."/>
            <person name="Liu J."/>
            <person name="Wen B."/>
            <person name="Zhang N."/>
            <person name="Huang Z."/>
            <person name="Zhu Q."/>
            <person name="Feng Y."/>
            <person name="Mount A."/>
            <person name="Hedgecock D."/>
            <person name="Xu Z."/>
            <person name="Liu Y."/>
            <person name="Domazet-Loso T."/>
            <person name="Du Y."/>
            <person name="Sun X."/>
            <person name="Zhang S."/>
            <person name="Liu B."/>
            <person name="Cheng P."/>
            <person name="Jiang X."/>
            <person name="Li J."/>
            <person name="Fan D."/>
            <person name="Wang W."/>
            <person name="Fu W."/>
            <person name="Wang T."/>
            <person name="Wang B."/>
            <person name="Zhang J."/>
            <person name="Peng Z."/>
            <person name="Li Y."/>
            <person name="Li N."/>
            <person name="Wang J."/>
            <person name="Chen M."/>
            <person name="He Y."/>
            <person name="Tan F."/>
            <person name="Song X."/>
            <person name="Zheng Q."/>
            <person name="Huang R."/>
            <person name="Yang H."/>
            <person name="Du X."/>
            <person name="Chen L."/>
            <person name="Yang M."/>
            <person name="Gaffney P.M."/>
            <person name="Wang S."/>
            <person name="Luo L."/>
            <person name="She Z."/>
            <person name="Ming Y."/>
            <person name="Huang W."/>
            <person name="Zhang S."/>
            <person name="Huang B."/>
            <person name="Zhang Y."/>
            <person name="Qu T."/>
            <person name="Ni P."/>
            <person name="Miao G."/>
            <person name="Wang J."/>
            <person name="Wang Q."/>
            <person name="Steinberg C.E."/>
            <person name="Wang H."/>
            <person name="Li N."/>
            <person name="Qian L."/>
            <person name="Zhang G."/>
            <person name="Li Y."/>
            <person name="Yang H."/>
            <person name="Liu X."/>
            <person name="Wang J."/>
            <person name="Yin Y."/>
            <person name="Wang J."/>
        </authorList>
    </citation>
    <scope>NUCLEOTIDE SEQUENCE [LARGE SCALE GENOMIC DNA]</scope>
    <source>
        <strain evidence="1">05x7-T-G4-1.051#20</strain>
    </source>
</reference>
<accession>K1QV22</accession>
<dbReference type="AlphaFoldDB" id="K1QV22"/>
<dbReference type="InParanoid" id="K1QV22"/>
<dbReference type="HOGENOM" id="CLU_1290082_0_0_1"/>
<evidence type="ECO:0000313" key="1">
    <source>
        <dbReference type="EMBL" id="EKC25426.1"/>
    </source>
</evidence>
<name>K1QV22_MAGGI</name>
<protein>
    <submittedName>
        <fullName evidence="1">Uncharacterized protein</fullName>
    </submittedName>
</protein>
<organism evidence="1">
    <name type="scientific">Magallana gigas</name>
    <name type="common">Pacific oyster</name>
    <name type="synonym">Crassostrea gigas</name>
    <dbReference type="NCBI Taxonomy" id="29159"/>
    <lineage>
        <taxon>Eukaryota</taxon>
        <taxon>Metazoa</taxon>
        <taxon>Spiralia</taxon>
        <taxon>Lophotrochozoa</taxon>
        <taxon>Mollusca</taxon>
        <taxon>Bivalvia</taxon>
        <taxon>Autobranchia</taxon>
        <taxon>Pteriomorphia</taxon>
        <taxon>Ostreida</taxon>
        <taxon>Ostreoidea</taxon>
        <taxon>Ostreidae</taxon>
        <taxon>Magallana</taxon>
    </lineage>
</organism>
<gene>
    <name evidence="1" type="ORF">CGI_10023045</name>
</gene>